<keyword evidence="8" id="KW-0430">Lectin</keyword>
<name>A0A251SV48_HELAN</name>
<keyword evidence="12" id="KW-1133">Transmembrane helix</keyword>
<dbReference type="GO" id="GO:0002229">
    <property type="term" value="P:defense response to oomycetes"/>
    <property type="evidence" value="ECO:0007669"/>
    <property type="project" value="UniProtKB-ARBA"/>
</dbReference>
<evidence type="ECO:0000256" key="10">
    <source>
        <dbReference type="ARBA" id="ARBA00022777"/>
    </source>
</evidence>
<keyword evidence="4" id="KW-1003">Cell membrane</keyword>
<evidence type="ECO:0000256" key="6">
    <source>
        <dbReference type="ARBA" id="ARBA00022692"/>
    </source>
</evidence>
<keyword evidence="15" id="KW-0325">Glycoprotein</keyword>
<sequence length="410" mass="45864">MGININSLSSANFTAWNASFHSGESADAWVSYNATTQMLSLSLRYRTENQSTDNTNLCYKVDLKEVLPEKATIGFSGSTGFYAEKHTIRYWNFSSSLTTIEEREDSSNKGTGPKRFPLRDLALATNNFSSHQKLGEGGFGCVYKGYLSREGIMVAVKKISQGSKQGKKEYMTEVKIISSLRHRKLVQLIGWCHDKTQFLLVYEFMPNGSLDSHLFFKKSIIKWDVRYNVAAGLALALLYLHEEREQCVVHHDIKASNIMLDSGFNAKLGDFGLARLMDHELDLKTTGLAGTLGYMAPEYATTGKASKESDVYSFGVVALEIACGKKATEIKLTQTQSLDQMLKNEFDPKEVEHLMMVGLWCSHPDRSLRPSIREAIQVLKFEGALPDLPTRMPVPIYCATMTSNSMDLVH</sequence>
<dbReference type="PROSITE" id="PS00107">
    <property type="entry name" value="PROTEIN_KINASE_ATP"/>
    <property type="match status" value="1"/>
</dbReference>
<dbReference type="Pfam" id="PF00069">
    <property type="entry name" value="Pkinase"/>
    <property type="match status" value="1"/>
</dbReference>
<evidence type="ECO:0000313" key="20">
    <source>
        <dbReference type="EMBL" id="OTG02423.1"/>
    </source>
</evidence>
<dbReference type="Proteomes" id="UP000215914">
    <property type="component" value="Chromosome 13"/>
</dbReference>
<evidence type="ECO:0000259" key="18">
    <source>
        <dbReference type="PROSITE" id="PS50011"/>
    </source>
</evidence>
<evidence type="ECO:0000256" key="14">
    <source>
        <dbReference type="ARBA" id="ARBA00023170"/>
    </source>
</evidence>
<feature type="domain" description="Protein kinase" evidence="18">
    <location>
        <begin position="128"/>
        <end position="382"/>
    </location>
</feature>
<dbReference type="PROSITE" id="PS00108">
    <property type="entry name" value="PROTEIN_KINASE_ST"/>
    <property type="match status" value="1"/>
</dbReference>
<dbReference type="EMBL" id="CM007902">
    <property type="protein sequence ID" value="OTG02423.1"/>
    <property type="molecule type" value="Genomic_DNA"/>
</dbReference>
<dbReference type="InterPro" id="IPR001220">
    <property type="entry name" value="Legume_lectin_dom"/>
</dbReference>
<dbReference type="InterPro" id="IPR017441">
    <property type="entry name" value="Protein_kinase_ATP_BS"/>
</dbReference>
<dbReference type="InterPro" id="IPR050528">
    <property type="entry name" value="L-type_Lectin-RKs"/>
</dbReference>
<keyword evidence="7" id="KW-0732">Signal</keyword>
<dbReference type="EMBL" id="MNCJ02000328">
    <property type="protein sequence ID" value="KAF5774481.1"/>
    <property type="molecule type" value="Genomic_DNA"/>
</dbReference>
<dbReference type="PANTHER" id="PTHR27007">
    <property type="match status" value="1"/>
</dbReference>
<comment type="similarity">
    <text evidence="2">In the N-terminal section; belongs to the leguminous lectin family.</text>
</comment>
<dbReference type="FunFam" id="3.30.200.20:FF:000168">
    <property type="entry name" value="L-type lectin-domain containing receptor kinase IX.1"/>
    <property type="match status" value="1"/>
</dbReference>
<dbReference type="InterPro" id="IPR011009">
    <property type="entry name" value="Kinase-like_dom_sf"/>
</dbReference>
<dbReference type="SUPFAM" id="SSF56112">
    <property type="entry name" value="Protein kinase-like (PK-like)"/>
    <property type="match status" value="1"/>
</dbReference>
<organism evidence="20 21">
    <name type="scientific">Helianthus annuus</name>
    <name type="common">Common sunflower</name>
    <dbReference type="NCBI Taxonomy" id="4232"/>
    <lineage>
        <taxon>Eukaryota</taxon>
        <taxon>Viridiplantae</taxon>
        <taxon>Streptophyta</taxon>
        <taxon>Embryophyta</taxon>
        <taxon>Tracheophyta</taxon>
        <taxon>Spermatophyta</taxon>
        <taxon>Magnoliopsida</taxon>
        <taxon>eudicotyledons</taxon>
        <taxon>Gunneridae</taxon>
        <taxon>Pentapetalae</taxon>
        <taxon>asterids</taxon>
        <taxon>campanulids</taxon>
        <taxon>Asterales</taxon>
        <taxon>Asteraceae</taxon>
        <taxon>Asteroideae</taxon>
        <taxon>Heliantheae alliance</taxon>
        <taxon>Heliantheae</taxon>
        <taxon>Helianthus</taxon>
    </lineage>
</organism>
<dbReference type="Gene3D" id="2.60.120.200">
    <property type="match status" value="1"/>
</dbReference>
<keyword evidence="11 16" id="KW-0067">ATP-binding</keyword>
<evidence type="ECO:0000256" key="1">
    <source>
        <dbReference type="ARBA" id="ARBA00004251"/>
    </source>
</evidence>
<dbReference type="GO" id="GO:0005524">
    <property type="term" value="F:ATP binding"/>
    <property type="evidence" value="ECO:0007669"/>
    <property type="project" value="UniProtKB-UniRule"/>
</dbReference>
<comment type="similarity">
    <text evidence="17">Belongs to the protein kinase superfamily.</text>
</comment>
<keyword evidence="10 20" id="KW-0418">Kinase</keyword>
<gene>
    <name evidence="20" type="ORF">HannXRQ_Chr13g0412871</name>
    <name evidence="19" type="ORF">HanXRQr2_Chr13g0600951</name>
</gene>
<evidence type="ECO:0000256" key="8">
    <source>
        <dbReference type="ARBA" id="ARBA00022734"/>
    </source>
</evidence>
<evidence type="ECO:0000256" key="7">
    <source>
        <dbReference type="ARBA" id="ARBA00022729"/>
    </source>
</evidence>
<keyword evidence="9 16" id="KW-0547">Nucleotide-binding</keyword>
<comment type="subcellular location">
    <subcellularLocation>
        <location evidence="1">Cell membrane</location>
        <topology evidence="1">Single-pass type I membrane protein</topology>
    </subcellularLocation>
</comment>
<reference evidence="19" key="3">
    <citation type="submission" date="2020-06" db="EMBL/GenBank/DDBJ databases">
        <title>Helianthus annuus Genome sequencing and assembly Release 2.</title>
        <authorList>
            <person name="Gouzy J."/>
            <person name="Langlade N."/>
            <person name="Munos S."/>
        </authorList>
    </citation>
    <scope>NUCLEOTIDE SEQUENCE</scope>
    <source>
        <tissue evidence="19">Leaves</tissue>
    </source>
</reference>
<dbReference type="Gene3D" id="3.30.200.20">
    <property type="entry name" value="Phosphorylase Kinase, domain 1"/>
    <property type="match status" value="1"/>
</dbReference>
<evidence type="ECO:0000256" key="9">
    <source>
        <dbReference type="ARBA" id="ARBA00022741"/>
    </source>
</evidence>
<evidence type="ECO:0000256" key="5">
    <source>
        <dbReference type="ARBA" id="ARBA00022679"/>
    </source>
</evidence>
<evidence type="ECO:0000256" key="2">
    <source>
        <dbReference type="ARBA" id="ARBA00008536"/>
    </source>
</evidence>
<keyword evidence="17" id="KW-0723">Serine/threonine-protein kinase</keyword>
<dbReference type="Pfam" id="PF00139">
    <property type="entry name" value="Lectin_legB"/>
    <property type="match status" value="1"/>
</dbReference>
<evidence type="ECO:0000256" key="13">
    <source>
        <dbReference type="ARBA" id="ARBA00023136"/>
    </source>
</evidence>
<dbReference type="Gene3D" id="1.10.510.10">
    <property type="entry name" value="Transferase(Phosphotransferase) domain 1"/>
    <property type="match status" value="1"/>
</dbReference>
<evidence type="ECO:0000256" key="4">
    <source>
        <dbReference type="ARBA" id="ARBA00022475"/>
    </source>
</evidence>
<dbReference type="GO" id="GO:0005886">
    <property type="term" value="C:plasma membrane"/>
    <property type="evidence" value="ECO:0000318"/>
    <property type="project" value="GO_Central"/>
</dbReference>
<dbReference type="GO" id="GO:0004674">
    <property type="term" value="F:protein serine/threonine kinase activity"/>
    <property type="evidence" value="ECO:0007669"/>
    <property type="project" value="UniProtKB-KW"/>
</dbReference>
<comment type="similarity">
    <text evidence="3">In the C-terminal section; belongs to the protein kinase superfamily. Ser/Thr protein kinase family.</text>
</comment>
<proteinExistence type="inferred from homology"/>
<evidence type="ECO:0000256" key="16">
    <source>
        <dbReference type="PROSITE-ProRule" id="PRU10141"/>
    </source>
</evidence>
<dbReference type="PROSITE" id="PS50011">
    <property type="entry name" value="PROTEIN_KINASE_DOM"/>
    <property type="match status" value="1"/>
</dbReference>
<reference evidence="19 21" key="1">
    <citation type="journal article" date="2017" name="Nature">
        <title>The sunflower genome provides insights into oil metabolism, flowering and Asterid evolution.</title>
        <authorList>
            <person name="Badouin H."/>
            <person name="Gouzy J."/>
            <person name="Grassa C.J."/>
            <person name="Murat F."/>
            <person name="Staton S.E."/>
            <person name="Cottret L."/>
            <person name="Lelandais-Briere C."/>
            <person name="Owens G.L."/>
            <person name="Carrere S."/>
            <person name="Mayjonade B."/>
            <person name="Legrand L."/>
            <person name="Gill N."/>
            <person name="Kane N.C."/>
            <person name="Bowers J.E."/>
            <person name="Hubner S."/>
            <person name="Bellec A."/>
            <person name="Berard A."/>
            <person name="Berges H."/>
            <person name="Blanchet N."/>
            <person name="Boniface M.C."/>
            <person name="Brunel D."/>
            <person name="Catrice O."/>
            <person name="Chaidir N."/>
            <person name="Claudel C."/>
            <person name="Donnadieu C."/>
            <person name="Faraut T."/>
            <person name="Fievet G."/>
            <person name="Helmstetter N."/>
            <person name="King M."/>
            <person name="Knapp S.J."/>
            <person name="Lai Z."/>
            <person name="Le Paslier M.C."/>
            <person name="Lippi Y."/>
            <person name="Lorenzon L."/>
            <person name="Mandel J.R."/>
            <person name="Marage G."/>
            <person name="Marchand G."/>
            <person name="Marquand E."/>
            <person name="Bret-Mestries E."/>
            <person name="Morien E."/>
            <person name="Nambeesan S."/>
            <person name="Nguyen T."/>
            <person name="Pegot-Espagnet P."/>
            <person name="Pouilly N."/>
            <person name="Raftis F."/>
            <person name="Sallet E."/>
            <person name="Schiex T."/>
            <person name="Thomas J."/>
            <person name="Vandecasteele C."/>
            <person name="Vares D."/>
            <person name="Vear F."/>
            <person name="Vautrin S."/>
            <person name="Crespi M."/>
            <person name="Mangin B."/>
            <person name="Burke J.M."/>
            <person name="Salse J."/>
            <person name="Munos S."/>
            <person name="Vincourt P."/>
            <person name="Rieseberg L.H."/>
            <person name="Langlade N.B."/>
        </authorList>
    </citation>
    <scope>NUCLEOTIDE SEQUENCE [LARGE SCALE GENOMIC DNA]</scope>
    <source>
        <strain evidence="21">cv. SF193</strain>
        <tissue evidence="19">Leaves</tissue>
    </source>
</reference>
<evidence type="ECO:0000313" key="21">
    <source>
        <dbReference type="Proteomes" id="UP000215914"/>
    </source>
</evidence>
<dbReference type="InParanoid" id="A0A251SV48"/>
<evidence type="ECO:0000256" key="12">
    <source>
        <dbReference type="ARBA" id="ARBA00022989"/>
    </source>
</evidence>
<dbReference type="FunFam" id="1.10.510.10:FF:000240">
    <property type="entry name" value="Lectin-domain containing receptor kinase A4.3"/>
    <property type="match status" value="1"/>
</dbReference>
<dbReference type="AlphaFoldDB" id="A0A251SV48"/>
<dbReference type="InterPro" id="IPR013320">
    <property type="entry name" value="ConA-like_dom_sf"/>
</dbReference>
<accession>A0A251SV48</accession>
<evidence type="ECO:0000256" key="15">
    <source>
        <dbReference type="ARBA" id="ARBA00023180"/>
    </source>
</evidence>
<protein>
    <submittedName>
        <fullName evidence="20">Putative serine/threonine/dual specificity protein kinase, catalytic domain-containing protein</fullName>
    </submittedName>
</protein>
<keyword evidence="5 19" id="KW-0808">Transferase</keyword>
<reference evidence="20" key="2">
    <citation type="submission" date="2017-02" db="EMBL/GenBank/DDBJ databases">
        <title>Sunflower complete genome.</title>
        <authorList>
            <person name="Langlade N."/>
            <person name="Munos S."/>
        </authorList>
    </citation>
    <scope>NUCLEOTIDE SEQUENCE [LARGE SCALE GENOMIC DNA]</scope>
    <source>
        <tissue evidence="20">Leaves</tissue>
    </source>
</reference>
<keyword evidence="21" id="KW-1185">Reference proteome</keyword>
<evidence type="ECO:0000313" key="19">
    <source>
        <dbReference type="EMBL" id="KAF5774481.1"/>
    </source>
</evidence>
<dbReference type="SUPFAM" id="SSF49899">
    <property type="entry name" value="Concanavalin A-like lectins/glucanases"/>
    <property type="match status" value="1"/>
</dbReference>
<evidence type="ECO:0000256" key="17">
    <source>
        <dbReference type="RuleBase" id="RU000304"/>
    </source>
</evidence>
<evidence type="ECO:0000256" key="3">
    <source>
        <dbReference type="ARBA" id="ARBA00010217"/>
    </source>
</evidence>
<keyword evidence="14" id="KW-0675">Receptor</keyword>
<dbReference type="SMART" id="SM00220">
    <property type="entry name" value="S_TKc"/>
    <property type="match status" value="1"/>
</dbReference>
<dbReference type="InterPro" id="IPR008271">
    <property type="entry name" value="Ser/Thr_kinase_AS"/>
</dbReference>
<keyword evidence="6" id="KW-0812">Transmembrane</keyword>
<dbReference type="Gramene" id="mRNA:HanXRQr2_Chr13g0600951">
    <property type="protein sequence ID" value="mRNA:HanXRQr2_Chr13g0600951"/>
    <property type="gene ID" value="HanXRQr2_Chr13g0600951"/>
</dbReference>
<dbReference type="InterPro" id="IPR000719">
    <property type="entry name" value="Prot_kinase_dom"/>
</dbReference>
<evidence type="ECO:0000256" key="11">
    <source>
        <dbReference type="ARBA" id="ARBA00022840"/>
    </source>
</evidence>
<dbReference type="OMA" id="HEEREQC"/>
<keyword evidence="13" id="KW-0472">Membrane</keyword>
<dbReference type="GO" id="GO:0030246">
    <property type="term" value="F:carbohydrate binding"/>
    <property type="evidence" value="ECO:0007669"/>
    <property type="project" value="UniProtKB-KW"/>
</dbReference>
<feature type="binding site" evidence="16">
    <location>
        <position position="158"/>
    </location>
    <ligand>
        <name>ATP</name>
        <dbReference type="ChEBI" id="CHEBI:30616"/>
    </ligand>
</feature>